<proteinExistence type="predicted"/>
<dbReference type="EMBL" id="JANHOG010002152">
    <property type="protein sequence ID" value="KAJ3526613.1"/>
    <property type="molecule type" value="Genomic_DNA"/>
</dbReference>
<name>A0ACC1RVH3_9APHY</name>
<sequence length="361" mass="39032">MESYSCHMHPPCALPLKWAHIALINSSAEGNPVSSIALSPDGVHVATGMEDGIIRIWDYKMGLLTRKLNGLEGTPCALAYSPDGTRLVSGSTDSDAIVWDVSSSMQNPELCRLEGHSAEVWSVAFSPNGMYIATATPDCSVRIWDPVDGSQLLVLQAGESVNQAVWKPDSMRVILYGDSGAVCWDVAGREDLVQFREPHTVTWCMSVSKQGDHLVTSLDDHTARIWDIAIVLSGHDGNVYAAAFSDNGSEVVYGGHDGNVVVADSYTGDIKHTWQEDASDEEHIVNSVLFSHSGDLVAAGAADGNVRLYDNQTGNFIAQYMAHTDKVKTVHFVHDDLDLISSSDDGSVRVFSLVDTLRLAL</sequence>
<organism evidence="1 2">
    <name type="scientific">Phlebia brevispora</name>
    <dbReference type="NCBI Taxonomy" id="194682"/>
    <lineage>
        <taxon>Eukaryota</taxon>
        <taxon>Fungi</taxon>
        <taxon>Dikarya</taxon>
        <taxon>Basidiomycota</taxon>
        <taxon>Agaricomycotina</taxon>
        <taxon>Agaricomycetes</taxon>
        <taxon>Polyporales</taxon>
        <taxon>Meruliaceae</taxon>
        <taxon>Phlebia</taxon>
    </lineage>
</organism>
<gene>
    <name evidence="1" type="ORF">NM688_g8241</name>
</gene>
<reference evidence="1" key="1">
    <citation type="submission" date="2022-07" db="EMBL/GenBank/DDBJ databases">
        <title>Genome Sequence of Phlebia brevispora.</title>
        <authorList>
            <person name="Buettner E."/>
        </authorList>
    </citation>
    <scope>NUCLEOTIDE SEQUENCE</scope>
    <source>
        <strain evidence="1">MPL23</strain>
    </source>
</reference>
<evidence type="ECO:0000313" key="2">
    <source>
        <dbReference type="Proteomes" id="UP001148662"/>
    </source>
</evidence>
<accession>A0ACC1RVH3</accession>
<comment type="caution">
    <text evidence="1">The sequence shown here is derived from an EMBL/GenBank/DDBJ whole genome shotgun (WGS) entry which is preliminary data.</text>
</comment>
<dbReference type="Proteomes" id="UP001148662">
    <property type="component" value="Unassembled WGS sequence"/>
</dbReference>
<keyword evidence="2" id="KW-1185">Reference proteome</keyword>
<protein>
    <submittedName>
        <fullName evidence="1">Uncharacterized protein</fullName>
    </submittedName>
</protein>
<evidence type="ECO:0000313" key="1">
    <source>
        <dbReference type="EMBL" id="KAJ3526613.1"/>
    </source>
</evidence>